<dbReference type="OrthoDB" id="10030815at2759"/>
<accession>A0A183SJ99</accession>
<sequence>MISERQPDGDSSTIAFAIRNDIVGRLPCLLQGIKDRLMSLPLPLLGENFATIISSYAPTPIMSSHAAKDKFYEDLHALLTNVQKSDKLIVLGDFNVRVGTDHAAWQGVLGRHRLGGCNFFCEPVQQTV</sequence>
<evidence type="ECO:0000313" key="3">
    <source>
        <dbReference type="WBParaSite" id="SSLN_0000444401-mRNA-1"/>
    </source>
</evidence>
<evidence type="ECO:0000313" key="2">
    <source>
        <dbReference type="Proteomes" id="UP000275846"/>
    </source>
</evidence>
<reference evidence="3" key="1">
    <citation type="submission" date="2016-06" db="UniProtKB">
        <authorList>
            <consortium name="WormBaseParasite"/>
        </authorList>
    </citation>
    <scope>IDENTIFICATION</scope>
</reference>
<dbReference type="AlphaFoldDB" id="A0A183SJ99"/>
<proteinExistence type="predicted"/>
<dbReference type="Gene3D" id="3.60.10.10">
    <property type="entry name" value="Endonuclease/exonuclease/phosphatase"/>
    <property type="match status" value="1"/>
</dbReference>
<organism evidence="3">
    <name type="scientific">Schistocephalus solidus</name>
    <name type="common">Tapeworm</name>
    <dbReference type="NCBI Taxonomy" id="70667"/>
    <lineage>
        <taxon>Eukaryota</taxon>
        <taxon>Metazoa</taxon>
        <taxon>Spiralia</taxon>
        <taxon>Lophotrochozoa</taxon>
        <taxon>Platyhelminthes</taxon>
        <taxon>Cestoda</taxon>
        <taxon>Eucestoda</taxon>
        <taxon>Diphyllobothriidea</taxon>
        <taxon>Diphyllobothriidae</taxon>
        <taxon>Schistocephalus</taxon>
    </lineage>
</organism>
<dbReference type="WBParaSite" id="SSLN_0000444401-mRNA-1">
    <property type="protein sequence ID" value="SSLN_0000444401-mRNA-1"/>
    <property type="gene ID" value="SSLN_0000444401"/>
</dbReference>
<dbReference type="InterPro" id="IPR036691">
    <property type="entry name" value="Endo/exonu/phosph_ase_sf"/>
</dbReference>
<dbReference type="SUPFAM" id="SSF56219">
    <property type="entry name" value="DNase I-like"/>
    <property type="match status" value="1"/>
</dbReference>
<protein>
    <submittedName>
        <fullName evidence="3">Endo/exonuclease/phosphatase domain-containing protein</fullName>
    </submittedName>
</protein>
<dbReference type="Proteomes" id="UP000275846">
    <property type="component" value="Unassembled WGS sequence"/>
</dbReference>
<reference evidence="1 2" key="2">
    <citation type="submission" date="2018-11" db="EMBL/GenBank/DDBJ databases">
        <authorList>
            <consortium name="Pathogen Informatics"/>
        </authorList>
    </citation>
    <scope>NUCLEOTIDE SEQUENCE [LARGE SCALE GENOMIC DNA]</scope>
    <source>
        <strain evidence="1 2">NST_G2</strain>
    </source>
</reference>
<keyword evidence="2" id="KW-1185">Reference proteome</keyword>
<name>A0A183SJ99_SCHSO</name>
<dbReference type="EMBL" id="UYSU01032814">
    <property type="protein sequence ID" value="VDL90682.1"/>
    <property type="molecule type" value="Genomic_DNA"/>
</dbReference>
<gene>
    <name evidence="1" type="ORF">SSLN_LOCUS4297</name>
</gene>
<evidence type="ECO:0000313" key="1">
    <source>
        <dbReference type="EMBL" id="VDL90682.1"/>
    </source>
</evidence>